<feature type="compositionally biased region" description="Low complexity" evidence="1">
    <location>
        <begin position="75"/>
        <end position="87"/>
    </location>
</feature>
<dbReference type="InterPro" id="IPR028037">
    <property type="entry name" value="Antitoxin_Rv0909/MT0933"/>
</dbReference>
<dbReference type="EMBL" id="JAAXKY010000124">
    <property type="protein sequence ID" value="NMH80994.1"/>
    <property type="molecule type" value="Genomic_DNA"/>
</dbReference>
<keyword evidence="3" id="KW-1185">Reference proteome</keyword>
<dbReference type="Pfam" id="PF14013">
    <property type="entry name" value="MT0933_antitox"/>
    <property type="match status" value="1"/>
</dbReference>
<protein>
    <submittedName>
        <fullName evidence="2">Antitoxin</fullName>
    </submittedName>
</protein>
<evidence type="ECO:0000256" key="1">
    <source>
        <dbReference type="SAM" id="MobiDB-lite"/>
    </source>
</evidence>
<name>A0ABX1RM70_9PSEU</name>
<dbReference type="Proteomes" id="UP001296706">
    <property type="component" value="Unassembled WGS sequence"/>
</dbReference>
<proteinExistence type="predicted"/>
<evidence type="ECO:0000313" key="2">
    <source>
        <dbReference type="EMBL" id="NMH80994.1"/>
    </source>
</evidence>
<comment type="caution">
    <text evidence="2">The sequence shown here is derived from an EMBL/GenBank/DDBJ whole genome shotgun (WGS) entry which is preliminary data.</text>
</comment>
<dbReference type="RefSeq" id="WP_169399035.1">
    <property type="nucleotide sequence ID" value="NZ_BAAAJH010000003.1"/>
</dbReference>
<feature type="region of interest" description="Disordered" evidence="1">
    <location>
        <begin position="50"/>
        <end position="114"/>
    </location>
</feature>
<reference evidence="2 3" key="1">
    <citation type="submission" date="2020-04" db="EMBL/GenBank/DDBJ databases">
        <authorList>
            <person name="Klaysubun C."/>
            <person name="Duangmal K."/>
            <person name="Lipun K."/>
        </authorList>
    </citation>
    <scope>NUCLEOTIDE SEQUENCE [LARGE SCALE GENOMIC DNA]</scope>
    <source>
        <strain evidence="2 3">JCM 11839</strain>
    </source>
</reference>
<evidence type="ECO:0000313" key="3">
    <source>
        <dbReference type="Proteomes" id="UP001296706"/>
    </source>
</evidence>
<gene>
    <name evidence="2" type="ORF">HF577_28370</name>
</gene>
<accession>A0ABX1RM70</accession>
<sequence length="114" mass="11959">MGLMDKLRNLLQQHPDKVDEGLEKAGDMANSRFPGHDEQIKKGVSEVERMVAAEDATPQHAPGEPPPGTPPQGPAPDDAVPADPAGGYERAQEVPGGPQPDVPAGPGHEPPPQR</sequence>
<feature type="compositionally biased region" description="Pro residues" evidence="1">
    <location>
        <begin position="97"/>
        <end position="114"/>
    </location>
</feature>
<feature type="compositionally biased region" description="Pro residues" evidence="1">
    <location>
        <begin position="63"/>
        <end position="74"/>
    </location>
</feature>
<feature type="region of interest" description="Disordered" evidence="1">
    <location>
        <begin position="1"/>
        <end position="20"/>
    </location>
</feature>
<organism evidence="2 3">
    <name type="scientific">Pseudonocardia xinjiangensis</name>
    <dbReference type="NCBI Taxonomy" id="75289"/>
    <lineage>
        <taxon>Bacteria</taxon>
        <taxon>Bacillati</taxon>
        <taxon>Actinomycetota</taxon>
        <taxon>Actinomycetes</taxon>
        <taxon>Pseudonocardiales</taxon>
        <taxon>Pseudonocardiaceae</taxon>
        <taxon>Pseudonocardia</taxon>
    </lineage>
</organism>